<dbReference type="InterPro" id="IPR023214">
    <property type="entry name" value="HAD_sf"/>
</dbReference>
<dbReference type="EMBL" id="BSOT01000005">
    <property type="protein sequence ID" value="GLR69664.1"/>
    <property type="molecule type" value="Genomic_DNA"/>
</dbReference>
<gene>
    <name evidence="1" type="primary">yjjG</name>
    <name evidence="1" type="ORF">GCM10007852_05720</name>
</gene>
<dbReference type="InterPro" id="IPR023198">
    <property type="entry name" value="PGP-like_dom2"/>
</dbReference>
<dbReference type="RefSeq" id="WP_284215984.1">
    <property type="nucleotide sequence ID" value="NZ_BSOT01000005.1"/>
</dbReference>
<keyword evidence="2" id="KW-1185">Reference proteome</keyword>
<organism evidence="1 2">
    <name type="scientific">Agaribacter marinus</name>
    <dbReference type="NCBI Taxonomy" id="1431249"/>
    <lineage>
        <taxon>Bacteria</taxon>
        <taxon>Pseudomonadati</taxon>
        <taxon>Pseudomonadota</taxon>
        <taxon>Gammaproteobacteria</taxon>
        <taxon>Alteromonadales</taxon>
        <taxon>Alteromonadaceae</taxon>
        <taxon>Agaribacter</taxon>
    </lineage>
</organism>
<dbReference type="Proteomes" id="UP001156601">
    <property type="component" value="Unassembled WGS sequence"/>
</dbReference>
<dbReference type="Gene3D" id="3.40.50.1000">
    <property type="entry name" value="HAD superfamily/HAD-like"/>
    <property type="match status" value="1"/>
</dbReference>
<dbReference type="NCBIfam" id="TIGR02254">
    <property type="entry name" value="YjjG_YfnB"/>
    <property type="match status" value="1"/>
</dbReference>
<protein>
    <submittedName>
        <fullName evidence="1">dUMP phosphatase</fullName>
    </submittedName>
</protein>
<dbReference type="InterPro" id="IPR036412">
    <property type="entry name" value="HAD-like_sf"/>
</dbReference>
<dbReference type="SFLD" id="SFLDG01135">
    <property type="entry name" value="C1.5.6:_HAD__Beta-PGM__Phospha"/>
    <property type="match status" value="1"/>
</dbReference>
<sequence length="225" mass="25776">MKYEFILFDADETLFSFDNYAGIKRLMQNYGVDFSKDDYGVYQTYNKALWVQYQNQEIDAEYLQVERFRTLAAKINRAAQDVNDEFLDTMAEICEPLPGAIELLDKLKGKARLGIITNGLSRMQHKRIEHTGLEGHFEWLVISEEFGLAKPHIAIFEHAFELMGNPDKSKILMVGDTIASDIVGGNNAGIDTCWLQHPGIAKPEDIQATYHIKHLHELQHIIFEN</sequence>
<dbReference type="InterPro" id="IPR041492">
    <property type="entry name" value="HAD_2"/>
</dbReference>
<comment type="caution">
    <text evidence="1">The sequence shown here is derived from an EMBL/GenBank/DDBJ whole genome shotgun (WGS) entry which is preliminary data.</text>
</comment>
<dbReference type="InterPro" id="IPR006439">
    <property type="entry name" value="HAD-SF_hydro_IA"/>
</dbReference>
<dbReference type="SUPFAM" id="SSF56784">
    <property type="entry name" value="HAD-like"/>
    <property type="match status" value="1"/>
</dbReference>
<reference evidence="1" key="2">
    <citation type="submission" date="2023-01" db="EMBL/GenBank/DDBJ databases">
        <title>Draft genome sequence of Agaribacter marinus strain NBRC 110023.</title>
        <authorList>
            <person name="Sun Q."/>
            <person name="Mori K."/>
        </authorList>
    </citation>
    <scope>NUCLEOTIDE SEQUENCE</scope>
    <source>
        <strain evidence="1">NBRC 110023</strain>
    </source>
</reference>
<dbReference type="InterPro" id="IPR011951">
    <property type="entry name" value="HAD-SF_hydro_IA_YjjG/PynA"/>
</dbReference>
<dbReference type="AlphaFoldDB" id="A0AA37WIR5"/>
<dbReference type="InterPro" id="IPR052550">
    <property type="entry name" value="Pyrimidine_5'-ntase_YjjG"/>
</dbReference>
<proteinExistence type="predicted"/>
<dbReference type="CDD" id="cd04305">
    <property type="entry name" value="HAD_Neu5Ac-Pase_like"/>
    <property type="match status" value="1"/>
</dbReference>
<dbReference type="GO" id="GO:0008253">
    <property type="term" value="F:5'-nucleotidase activity"/>
    <property type="evidence" value="ECO:0007669"/>
    <property type="project" value="InterPro"/>
</dbReference>
<dbReference type="PANTHER" id="PTHR47478:SF1">
    <property type="entry name" value="PYRIMIDINE 5'-NUCLEOTIDASE YJJG"/>
    <property type="match status" value="1"/>
</dbReference>
<dbReference type="SFLD" id="SFLDS00003">
    <property type="entry name" value="Haloacid_Dehalogenase"/>
    <property type="match status" value="1"/>
</dbReference>
<accession>A0AA37WIR5</accession>
<evidence type="ECO:0000313" key="2">
    <source>
        <dbReference type="Proteomes" id="UP001156601"/>
    </source>
</evidence>
<evidence type="ECO:0000313" key="1">
    <source>
        <dbReference type="EMBL" id="GLR69664.1"/>
    </source>
</evidence>
<name>A0AA37WIR5_9ALTE</name>
<dbReference type="NCBIfam" id="NF006976">
    <property type="entry name" value="PRK09449.1"/>
    <property type="match status" value="1"/>
</dbReference>
<dbReference type="NCBIfam" id="TIGR01509">
    <property type="entry name" value="HAD-SF-IA-v3"/>
    <property type="match status" value="1"/>
</dbReference>
<dbReference type="Gene3D" id="1.10.150.240">
    <property type="entry name" value="Putative phosphatase, domain 2"/>
    <property type="match status" value="1"/>
</dbReference>
<dbReference type="PANTHER" id="PTHR47478">
    <property type="match status" value="1"/>
</dbReference>
<reference evidence="1" key="1">
    <citation type="journal article" date="2014" name="Int. J. Syst. Evol. Microbiol.">
        <title>Complete genome sequence of Corynebacterium casei LMG S-19264T (=DSM 44701T), isolated from a smear-ripened cheese.</title>
        <authorList>
            <consortium name="US DOE Joint Genome Institute (JGI-PGF)"/>
            <person name="Walter F."/>
            <person name="Albersmeier A."/>
            <person name="Kalinowski J."/>
            <person name="Ruckert C."/>
        </authorList>
    </citation>
    <scope>NUCLEOTIDE SEQUENCE</scope>
    <source>
        <strain evidence="1">NBRC 110023</strain>
    </source>
</reference>
<dbReference type="Pfam" id="PF13419">
    <property type="entry name" value="HAD_2"/>
    <property type="match status" value="1"/>
</dbReference>
<dbReference type="NCBIfam" id="TIGR01549">
    <property type="entry name" value="HAD-SF-IA-v1"/>
    <property type="match status" value="1"/>
</dbReference>
<dbReference type="SFLD" id="SFLDG01129">
    <property type="entry name" value="C1.5:_HAD__Beta-PGM__Phosphata"/>
    <property type="match status" value="1"/>
</dbReference>